<protein>
    <recommendedName>
        <fullName evidence="2">ZW10 C-terminal helical domain-containing protein</fullName>
    </recommendedName>
</protein>
<keyword evidence="4" id="KW-1185">Reference proteome</keyword>
<dbReference type="Pfam" id="PF22766">
    <property type="entry name" value="ZW10_C2"/>
    <property type="match status" value="1"/>
</dbReference>
<dbReference type="STRING" id="5364.A0A5C3MXS1"/>
<dbReference type="AlphaFoldDB" id="A0A5C3MXS1"/>
<feature type="compositionally biased region" description="Pro residues" evidence="1">
    <location>
        <begin position="533"/>
        <end position="554"/>
    </location>
</feature>
<organism evidence="3 4">
    <name type="scientific">Heliocybe sulcata</name>
    <dbReference type="NCBI Taxonomy" id="5364"/>
    <lineage>
        <taxon>Eukaryota</taxon>
        <taxon>Fungi</taxon>
        <taxon>Dikarya</taxon>
        <taxon>Basidiomycota</taxon>
        <taxon>Agaricomycotina</taxon>
        <taxon>Agaricomycetes</taxon>
        <taxon>Gloeophyllales</taxon>
        <taxon>Gloeophyllaceae</taxon>
        <taxon>Heliocybe</taxon>
    </lineage>
</organism>
<dbReference type="PANTHER" id="PTHR12205:SF0">
    <property type="entry name" value="CENTROMERE_KINETOCHORE PROTEIN ZW10 HOMOLOG"/>
    <property type="match status" value="1"/>
</dbReference>
<evidence type="ECO:0000313" key="4">
    <source>
        <dbReference type="Proteomes" id="UP000305948"/>
    </source>
</evidence>
<dbReference type="Proteomes" id="UP000305948">
    <property type="component" value="Unassembled WGS sequence"/>
</dbReference>
<evidence type="ECO:0000313" key="3">
    <source>
        <dbReference type="EMBL" id="TFK48548.1"/>
    </source>
</evidence>
<dbReference type="GO" id="GO:0006888">
    <property type="term" value="P:endoplasmic reticulum to Golgi vesicle-mediated transport"/>
    <property type="evidence" value="ECO:0007669"/>
    <property type="project" value="TreeGrafter"/>
</dbReference>
<dbReference type="GO" id="GO:0007094">
    <property type="term" value="P:mitotic spindle assembly checkpoint signaling"/>
    <property type="evidence" value="ECO:0007669"/>
    <property type="project" value="TreeGrafter"/>
</dbReference>
<accession>A0A5C3MXS1</accession>
<dbReference type="EMBL" id="ML213519">
    <property type="protein sequence ID" value="TFK48548.1"/>
    <property type="molecule type" value="Genomic_DNA"/>
</dbReference>
<evidence type="ECO:0000259" key="2">
    <source>
        <dbReference type="Pfam" id="PF22766"/>
    </source>
</evidence>
<name>A0A5C3MXS1_9AGAM</name>
<feature type="compositionally biased region" description="Acidic residues" evidence="1">
    <location>
        <begin position="466"/>
        <end position="488"/>
    </location>
</feature>
<feature type="compositionally biased region" description="Acidic residues" evidence="1">
    <location>
        <begin position="514"/>
        <end position="532"/>
    </location>
</feature>
<proteinExistence type="predicted"/>
<sequence length="922" mass="102113">MAFPIPNHLPRKGNPQDVSTRILSAISDTTSKALTAQVASSWVAELDDAIYSTKKRIKERIQEDLPLFDRQLETSRSVQDRLRSLTVNVDDLSHSLSDSESGLIPRLLRDLAAHASLAQEATDASVKMEAVEHLALCRREYGNLKSSVAEGKLPEAKSSCALLQNLLHEAPASLTGAKLFRDLSREFQALKARIDEQLDDVYSRSVVISALEIAIRPEVQVRQSETFITLPSILSSLSSEPMSVHLSTFRRDLTTHFIEHLSKQPSSVVSDEEEDIPGTRRYRLTSFPSPPDSEDRSSRLDNLSIILSFLDIHLFPYVPVAHLKSFKQSLCKPITSAVLQNVLIPALPSSLGQLPEFLKLADRAVKFEKEYISGVLADTGHDKEIKAWVGGISGHYERKRRMEILDRARATVVEQDDPNHTFRAEVIAQPEATPIKIEAVQGDVDALNGSAWGLDDEKEGGANGDDAVDEDGWGLDDDEPAPEPEPEPPAESAAKAEDPAAAWGWNDEEEATAVEDNPDQMEDDNPWDDDPWNDPPAEPEQKVPPPLPLSPQPKPATRLEKFSAKAKTGRSSVDSPTATPLPPSMPTTPSLPPPLPIATKMSDKRPETLKVPLSVIKESYLVSDRVKEILNAVRSALQESKEFSAAKIFSSTSSSSPPGTLLMQTAPLVLDLYRALYPVKFALELEESPARSMRYSNDCLHLSKELDQVELGTGSVKDKMTECKDRLRVVGDSWFYYSIEKEERAIGNILSEADGFVDLADEEQFDECETAVNEALRHVRRLAQQWKPILQKSKYYTAVGLAAEAALTRVLSDILALSDIPEVESHKLSELCRILNALEGLFGEDPEQPSMVVAYVPSWLKFSYLSELMEASIADITYLFEEGALVDFEIEELVKLIRALFADTPLRTNTINKIMKGHPAPR</sequence>
<evidence type="ECO:0000256" key="1">
    <source>
        <dbReference type="SAM" id="MobiDB-lite"/>
    </source>
</evidence>
<dbReference type="InterPro" id="IPR055148">
    <property type="entry name" value="ZW10_C_2"/>
</dbReference>
<dbReference type="Gene3D" id="1.10.357.150">
    <property type="match status" value="1"/>
</dbReference>
<dbReference type="OrthoDB" id="534815at2759"/>
<feature type="region of interest" description="Disordered" evidence="1">
    <location>
        <begin position="265"/>
        <end position="297"/>
    </location>
</feature>
<dbReference type="InterPro" id="IPR046362">
    <property type="entry name" value="Zw10/DSL1_C_sf"/>
</dbReference>
<feature type="domain" description="ZW10 C-terminal helical" evidence="2">
    <location>
        <begin position="771"/>
        <end position="914"/>
    </location>
</feature>
<gene>
    <name evidence="3" type="ORF">OE88DRAFT_1704425</name>
</gene>
<dbReference type="GO" id="GO:1990423">
    <property type="term" value="C:RZZ complex"/>
    <property type="evidence" value="ECO:0007669"/>
    <property type="project" value="TreeGrafter"/>
</dbReference>
<feature type="region of interest" description="Disordered" evidence="1">
    <location>
        <begin position="514"/>
        <end position="603"/>
    </location>
</feature>
<feature type="compositionally biased region" description="Pro residues" evidence="1">
    <location>
        <begin position="579"/>
        <end position="596"/>
    </location>
</feature>
<dbReference type="PANTHER" id="PTHR12205">
    <property type="entry name" value="CENTROMERE/KINETOCHORE PROTEIN ZW10"/>
    <property type="match status" value="1"/>
</dbReference>
<feature type="region of interest" description="Disordered" evidence="1">
    <location>
        <begin position="448"/>
        <end position="502"/>
    </location>
</feature>
<dbReference type="GO" id="GO:0005737">
    <property type="term" value="C:cytoplasm"/>
    <property type="evidence" value="ECO:0007669"/>
    <property type="project" value="GOC"/>
</dbReference>
<reference evidence="3 4" key="1">
    <citation type="journal article" date="2019" name="Nat. Ecol. Evol.">
        <title>Megaphylogeny resolves global patterns of mushroom evolution.</title>
        <authorList>
            <person name="Varga T."/>
            <person name="Krizsan K."/>
            <person name="Foldi C."/>
            <person name="Dima B."/>
            <person name="Sanchez-Garcia M."/>
            <person name="Sanchez-Ramirez S."/>
            <person name="Szollosi G.J."/>
            <person name="Szarkandi J.G."/>
            <person name="Papp V."/>
            <person name="Albert L."/>
            <person name="Andreopoulos W."/>
            <person name="Angelini C."/>
            <person name="Antonin V."/>
            <person name="Barry K.W."/>
            <person name="Bougher N.L."/>
            <person name="Buchanan P."/>
            <person name="Buyck B."/>
            <person name="Bense V."/>
            <person name="Catcheside P."/>
            <person name="Chovatia M."/>
            <person name="Cooper J."/>
            <person name="Damon W."/>
            <person name="Desjardin D."/>
            <person name="Finy P."/>
            <person name="Geml J."/>
            <person name="Haridas S."/>
            <person name="Hughes K."/>
            <person name="Justo A."/>
            <person name="Karasinski D."/>
            <person name="Kautmanova I."/>
            <person name="Kiss B."/>
            <person name="Kocsube S."/>
            <person name="Kotiranta H."/>
            <person name="LaButti K.M."/>
            <person name="Lechner B.E."/>
            <person name="Liimatainen K."/>
            <person name="Lipzen A."/>
            <person name="Lukacs Z."/>
            <person name="Mihaltcheva S."/>
            <person name="Morgado L.N."/>
            <person name="Niskanen T."/>
            <person name="Noordeloos M.E."/>
            <person name="Ohm R.A."/>
            <person name="Ortiz-Santana B."/>
            <person name="Ovrebo C."/>
            <person name="Racz N."/>
            <person name="Riley R."/>
            <person name="Savchenko A."/>
            <person name="Shiryaev A."/>
            <person name="Soop K."/>
            <person name="Spirin V."/>
            <person name="Szebenyi C."/>
            <person name="Tomsovsky M."/>
            <person name="Tulloss R.E."/>
            <person name="Uehling J."/>
            <person name="Grigoriev I.V."/>
            <person name="Vagvolgyi C."/>
            <person name="Papp T."/>
            <person name="Martin F.M."/>
            <person name="Miettinen O."/>
            <person name="Hibbett D.S."/>
            <person name="Nagy L.G."/>
        </authorList>
    </citation>
    <scope>NUCLEOTIDE SEQUENCE [LARGE SCALE GENOMIC DNA]</scope>
    <source>
        <strain evidence="3 4">OMC1185</strain>
    </source>
</reference>